<keyword evidence="2" id="KW-1185">Reference proteome</keyword>
<protein>
    <submittedName>
        <fullName evidence="1">PhoP regulatory network protein YrbL</fullName>
    </submittedName>
</protein>
<evidence type="ECO:0000313" key="2">
    <source>
        <dbReference type="Proteomes" id="UP000254554"/>
    </source>
</evidence>
<dbReference type="GeneID" id="93293936"/>
<dbReference type="RefSeq" id="WP_010655074.1">
    <property type="nucleotide sequence ID" value="NZ_UGGT01000001.1"/>
</dbReference>
<dbReference type="Proteomes" id="UP000254554">
    <property type="component" value="Unassembled WGS sequence"/>
</dbReference>
<proteinExistence type="predicted"/>
<organism evidence="1 2">
    <name type="scientific">Fluoribacter dumoffii</name>
    <dbReference type="NCBI Taxonomy" id="463"/>
    <lineage>
        <taxon>Bacteria</taxon>
        <taxon>Pseudomonadati</taxon>
        <taxon>Pseudomonadota</taxon>
        <taxon>Gammaproteobacteria</taxon>
        <taxon>Legionellales</taxon>
        <taxon>Legionellaceae</taxon>
        <taxon>Fluoribacter</taxon>
    </lineage>
</organism>
<name>A0A377GDR9_9GAMM</name>
<dbReference type="OrthoDB" id="595236at2"/>
<evidence type="ECO:0000313" key="1">
    <source>
        <dbReference type="EMBL" id="STO22953.1"/>
    </source>
</evidence>
<reference evidence="1 2" key="1">
    <citation type="submission" date="2018-06" db="EMBL/GenBank/DDBJ databases">
        <authorList>
            <consortium name="Pathogen Informatics"/>
            <person name="Doyle S."/>
        </authorList>
    </citation>
    <scope>NUCLEOTIDE SEQUENCE [LARGE SCALE GENOMIC DNA]</scope>
    <source>
        <strain evidence="1 2">NCTC11370</strain>
    </source>
</reference>
<dbReference type="STRING" id="1094715.GCA_000236165_03041"/>
<dbReference type="EMBL" id="UGGT01000001">
    <property type="protein sequence ID" value="STO22953.1"/>
    <property type="molecule type" value="Genomic_DNA"/>
</dbReference>
<dbReference type="Pfam" id="PF10707">
    <property type="entry name" value="YrbL-PhoP_reg"/>
    <property type="match status" value="1"/>
</dbReference>
<dbReference type="InterPro" id="IPR019647">
    <property type="entry name" value="PhoP_reg_network_YrbL"/>
</dbReference>
<gene>
    <name evidence="1" type="ORF">NCTC11370_03055</name>
</gene>
<accession>A0A377GDR9</accession>
<dbReference type="AlphaFoldDB" id="A0A377GDR9"/>
<sequence>MLENWDSQIILTAQSYAGEGCRRLIYFHPHNKDFLIKISKFTQEQYRNNQKISYRNNYRYFKYLTREIAEYARLRLCVSSSPHIIQKIIGFVDTNLGMGLVVKTEKDKEGALAPTLEYLINNNLWNDQVGQDFEFFLRQLSQTDICVSDLTLQNIVYAYNFGQGYYFVLIDGTEDNCFIPLRFYNKFCRTVHRKQKIKNLRAQIHSLLEKQSLYSLQQQS</sequence>